<protein>
    <submittedName>
        <fullName evidence="2">Uncharacterized protein</fullName>
    </submittedName>
</protein>
<feature type="compositionally biased region" description="Basic and acidic residues" evidence="1">
    <location>
        <begin position="134"/>
        <end position="143"/>
    </location>
</feature>
<keyword evidence="3" id="KW-1185">Reference proteome</keyword>
<feature type="region of interest" description="Disordered" evidence="1">
    <location>
        <begin position="126"/>
        <end position="163"/>
    </location>
</feature>
<evidence type="ECO:0000313" key="2">
    <source>
        <dbReference type="EMBL" id="QSZ33391.1"/>
    </source>
</evidence>
<reference evidence="2" key="1">
    <citation type="submission" date="2020-10" db="EMBL/GenBank/DDBJ databases">
        <title>Genome Sequence of Monilinia vaccinii-corymbosi Sheds Light on Mummy Berry Disease Infection of Blueberry and Mating Type.</title>
        <authorList>
            <person name="Yow A.G."/>
            <person name="Zhang Y."/>
            <person name="Bansal K."/>
            <person name="Eacker S.M."/>
            <person name="Sullivan S."/>
            <person name="Liachko I."/>
            <person name="Cubeta M.A."/>
            <person name="Rollins J.A."/>
            <person name="Ashrafi H."/>
        </authorList>
    </citation>
    <scope>NUCLEOTIDE SEQUENCE</scope>
    <source>
        <strain evidence="2">RL-1</strain>
    </source>
</reference>
<organism evidence="2 3">
    <name type="scientific">Monilinia vaccinii-corymbosi</name>
    <dbReference type="NCBI Taxonomy" id="61207"/>
    <lineage>
        <taxon>Eukaryota</taxon>
        <taxon>Fungi</taxon>
        <taxon>Dikarya</taxon>
        <taxon>Ascomycota</taxon>
        <taxon>Pezizomycotina</taxon>
        <taxon>Leotiomycetes</taxon>
        <taxon>Helotiales</taxon>
        <taxon>Sclerotiniaceae</taxon>
        <taxon>Monilinia</taxon>
    </lineage>
</organism>
<sequence length="201" mass="22760">MELPKTLPPQPLPNMQIVINETQVSLQEPPASSQGGPFSNYTTYMNEDTKSNGSLTFTSNTLINDVVWKVFIPPQELIKGNISMSDKYGIQELDAELKASITRAKLRAEKHLKFSRKSFEKLPFKQTNSAGEDSSIKQPKETRLISQESTQTNKSSDSEYISPVERYHSNSDSIFQPGYSKLSAFARFKKLFDKKEKRKSV</sequence>
<name>A0A8A3PEB1_9HELO</name>
<evidence type="ECO:0000256" key="1">
    <source>
        <dbReference type="SAM" id="MobiDB-lite"/>
    </source>
</evidence>
<dbReference type="OrthoDB" id="9977870at2759"/>
<proteinExistence type="predicted"/>
<accession>A0A8A3PEB1</accession>
<evidence type="ECO:0000313" key="3">
    <source>
        <dbReference type="Proteomes" id="UP000672032"/>
    </source>
</evidence>
<dbReference type="AlphaFoldDB" id="A0A8A3PEB1"/>
<feature type="compositionally biased region" description="Polar residues" evidence="1">
    <location>
        <begin position="144"/>
        <end position="159"/>
    </location>
</feature>
<dbReference type="Proteomes" id="UP000672032">
    <property type="component" value="Chromosome 3"/>
</dbReference>
<dbReference type="EMBL" id="CP063407">
    <property type="protein sequence ID" value="QSZ33391.1"/>
    <property type="molecule type" value="Genomic_DNA"/>
</dbReference>
<gene>
    <name evidence="2" type="ORF">DSL72_002979</name>
</gene>